<proteinExistence type="predicted"/>
<gene>
    <name evidence="2" type="ORF">EV200_10914</name>
    <name evidence="1" type="ORF">GCM10011413_14200</name>
</gene>
<evidence type="ECO:0000313" key="1">
    <source>
        <dbReference type="EMBL" id="GGE49194.1"/>
    </source>
</evidence>
<dbReference type="EMBL" id="BMJO01000002">
    <property type="protein sequence ID" value="GGE49194.1"/>
    <property type="molecule type" value="Genomic_DNA"/>
</dbReference>
<evidence type="ECO:0000313" key="2">
    <source>
        <dbReference type="EMBL" id="TCO19832.1"/>
    </source>
</evidence>
<dbReference type="EMBL" id="SLWO01000009">
    <property type="protein sequence ID" value="TCO19832.1"/>
    <property type="molecule type" value="Genomic_DNA"/>
</dbReference>
<keyword evidence="4" id="KW-1185">Reference proteome</keyword>
<dbReference type="Proteomes" id="UP000295684">
    <property type="component" value="Unassembled WGS sequence"/>
</dbReference>
<reference evidence="1" key="1">
    <citation type="journal article" date="2014" name="Int. J. Syst. Evol. Microbiol.">
        <title>Complete genome of a new Firmicutes species belonging to the dominant human colonic microbiota ('Ruminococcus bicirculans') reveals two chromosomes and a selective capacity to utilize plant glucans.</title>
        <authorList>
            <consortium name="NISC Comparative Sequencing Program"/>
            <person name="Wegmann U."/>
            <person name="Louis P."/>
            <person name="Goesmann A."/>
            <person name="Henrissat B."/>
            <person name="Duncan S.H."/>
            <person name="Flint H.J."/>
        </authorList>
    </citation>
    <scope>NUCLEOTIDE SEQUENCE</scope>
    <source>
        <strain evidence="1">CGMCC 1.15644</strain>
    </source>
</reference>
<organism evidence="2 3">
    <name type="scientific">Pedobacter psychrotolerans</name>
    <dbReference type="NCBI Taxonomy" id="1843235"/>
    <lineage>
        <taxon>Bacteria</taxon>
        <taxon>Pseudomonadati</taxon>
        <taxon>Bacteroidota</taxon>
        <taxon>Sphingobacteriia</taxon>
        <taxon>Sphingobacteriales</taxon>
        <taxon>Sphingobacteriaceae</taxon>
        <taxon>Pedobacter</taxon>
    </lineage>
</organism>
<protein>
    <submittedName>
        <fullName evidence="2">Uncharacterized protein</fullName>
    </submittedName>
</protein>
<accession>A0A4R2H6T6</accession>
<sequence>MIHKVGNDMNYLTSSHIYHICKEAFEYLTAAGKSDYGVQFDSSDLLYAEEQLPIENYSHAFHLIKLLMMGTLKHSDINGLLVG</sequence>
<evidence type="ECO:0000313" key="4">
    <source>
        <dbReference type="Proteomes" id="UP000622648"/>
    </source>
</evidence>
<reference evidence="1" key="4">
    <citation type="submission" date="2024-05" db="EMBL/GenBank/DDBJ databases">
        <authorList>
            <person name="Sun Q."/>
            <person name="Zhou Y."/>
        </authorList>
    </citation>
    <scope>NUCLEOTIDE SEQUENCE</scope>
    <source>
        <strain evidence="1">CGMCC 1.15644</strain>
    </source>
</reference>
<reference evidence="4" key="2">
    <citation type="journal article" date="2019" name="Int. J. Syst. Evol. Microbiol.">
        <title>The Global Catalogue of Microorganisms (GCM) 10K type strain sequencing project: providing services to taxonomists for standard genome sequencing and annotation.</title>
        <authorList>
            <consortium name="The Broad Institute Genomics Platform"/>
            <consortium name="The Broad Institute Genome Sequencing Center for Infectious Disease"/>
            <person name="Wu L."/>
            <person name="Ma J."/>
        </authorList>
    </citation>
    <scope>NUCLEOTIDE SEQUENCE [LARGE SCALE GENOMIC DNA]</scope>
    <source>
        <strain evidence="4">CGMCC 1.15644</strain>
    </source>
</reference>
<dbReference type="Proteomes" id="UP000622648">
    <property type="component" value="Unassembled WGS sequence"/>
</dbReference>
<comment type="caution">
    <text evidence="2">The sequence shown here is derived from an EMBL/GenBank/DDBJ whole genome shotgun (WGS) entry which is preliminary data.</text>
</comment>
<name>A0A4R2H6T6_9SPHI</name>
<reference evidence="2 3" key="3">
    <citation type="submission" date="2019-03" db="EMBL/GenBank/DDBJ databases">
        <title>Genomic Encyclopedia of Type Strains, Phase IV (KMG-IV): sequencing the most valuable type-strain genomes for metagenomic binning, comparative biology and taxonomic classification.</title>
        <authorList>
            <person name="Goeker M."/>
        </authorList>
    </citation>
    <scope>NUCLEOTIDE SEQUENCE [LARGE SCALE GENOMIC DNA]</scope>
    <source>
        <strain evidence="2 3">DSM 103236</strain>
    </source>
</reference>
<dbReference type="AlphaFoldDB" id="A0A4R2H6T6"/>
<evidence type="ECO:0000313" key="3">
    <source>
        <dbReference type="Proteomes" id="UP000295684"/>
    </source>
</evidence>